<dbReference type="Proteomes" id="UP000299102">
    <property type="component" value="Unassembled WGS sequence"/>
</dbReference>
<accession>A0A4C1VVI6</accession>
<comment type="caution">
    <text evidence="2">The sequence shown here is derived from an EMBL/GenBank/DDBJ whole genome shotgun (WGS) entry which is preliminary data.</text>
</comment>
<feature type="region of interest" description="Disordered" evidence="1">
    <location>
        <begin position="1"/>
        <end position="42"/>
    </location>
</feature>
<keyword evidence="3" id="KW-1185">Reference proteome</keyword>
<feature type="compositionally biased region" description="Polar residues" evidence="1">
    <location>
        <begin position="27"/>
        <end position="42"/>
    </location>
</feature>
<gene>
    <name evidence="2" type="ORF">EVAR_39304_1</name>
</gene>
<proteinExistence type="predicted"/>
<name>A0A4C1VVI6_EUMVA</name>
<evidence type="ECO:0000313" key="2">
    <source>
        <dbReference type="EMBL" id="GBP43246.1"/>
    </source>
</evidence>
<dbReference type="EMBL" id="BGZK01000432">
    <property type="protein sequence ID" value="GBP43246.1"/>
    <property type="molecule type" value="Genomic_DNA"/>
</dbReference>
<evidence type="ECO:0000256" key="1">
    <source>
        <dbReference type="SAM" id="MobiDB-lite"/>
    </source>
</evidence>
<dbReference type="AlphaFoldDB" id="A0A4C1VVI6"/>
<evidence type="ECO:0000313" key="3">
    <source>
        <dbReference type="Proteomes" id="UP000299102"/>
    </source>
</evidence>
<sequence length="108" mass="11875">MRSLRRGYAQYKNGDGKGGCGPLDSGHAQSQDNSERSWSTMQEIVPRNKIVRACRPRRRATPRLLTGPHRLGVSIRVYVYITRSARACPARFTVMAQVAGGLKVTCGG</sequence>
<organism evidence="2 3">
    <name type="scientific">Eumeta variegata</name>
    <name type="common">Bagworm moth</name>
    <name type="synonym">Eumeta japonica</name>
    <dbReference type="NCBI Taxonomy" id="151549"/>
    <lineage>
        <taxon>Eukaryota</taxon>
        <taxon>Metazoa</taxon>
        <taxon>Ecdysozoa</taxon>
        <taxon>Arthropoda</taxon>
        <taxon>Hexapoda</taxon>
        <taxon>Insecta</taxon>
        <taxon>Pterygota</taxon>
        <taxon>Neoptera</taxon>
        <taxon>Endopterygota</taxon>
        <taxon>Lepidoptera</taxon>
        <taxon>Glossata</taxon>
        <taxon>Ditrysia</taxon>
        <taxon>Tineoidea</taxon>
        <taxon>Psychidae</taxon>
        <taxon>Oiketicinae</taxon>
        <taxon>Eumeta</taxon>
    </lineage>
</organism>
<reference evidence="2 3" key="1">
    <citation type="journal article" date="2019" name="Commun. Biol.">
        <title>The bagworm genome reveals a unique fibroin gene that provides high tensile strength.</title>
        <authorList>
            <person name="Kono N."/>
            <person name="Nakamura H."/>
            <person name="Ohtoshi R."/>
            <person name="Tomita M."/>
            <person name="Numata K."/>
            <person name="Arakawa K."/>
        </authorList>
    </citation>
    <scope>NUCLEOTIDE SEQUENCE [LARGE SCALE GENOMIC DNA]</scope>
</reference>
<protein>
    <submittedName>
        <fullName evidence="2">Uncharacterized protein</fullName>
    </submittedName>
</protein>